<keyword evidence="9" id="KW-1185">Reference proteome</keyword>
<gene>
    <name evidence="8" type="ordered locus">AM1_F0101</name>
</gene>
<evidence type="ECO:0000313" key="9">
    <source>
        <dbReference type="Proteomes" id="UP000000268"/>
    </source>
</evidence>
<evidence type="ECO:0000256" key="5">
    <source>
        <dbReference type="ARBA" id="ARBA00023049"/>
    </source>
</evidence>
<feature type="domain" description="Peptidase M48" evidence="7">
    <location>
        <begin position="83"/>
        <end position="253"/>
    </location>
</feature>
<keyword evidence="1 6" id="KW-0645">Protease</keyword>
<evidence type="ECO:0000256" key="2">
    <source>
        <dbReference type="ARBA" id="ARBA00022723"/>
    </source>
</evidence>
<dbReference type="GO" id="GO:0004222">
    <property type="term" value="F:metalloendopeptidase activity"/>
    <property type="evidence" value="ECO:0007669"/>
    <property type="project" value="InterPro"/>
</dbReference>
<dbReference type="Pfam" id="PF01435">
    <property type="entry name" value="Peptidase_M48"/>
    <property type="match status" value="1"/>
</dbReference>
<comment type="cofactor">
    <cofactor evidence="6">
        <name>Zn(2+)</name>
        <dbReference type="ChEBI" id="CHEBI:29105"/>
    </cofactor>
    <text evidence="6">Binds 1 zinc ion per subunit.</text>
</comment>
<dbReference type="InterPro" id="IPR001915">
    <property type="entry name" value="Peptidase_M48"/>
</dbReference>
<dbReference type="RefSeq" id="WP_012168164.1">
    <property type="nucleotide sequence ID" value="NC_009931.1"/>
</dbReference>
<evidence type="ECO:0000256" key="1">
    <source>
        <dbReference type="ARBA" id="ARBA00022670"/>
    </source>
</evidence>
<dbReference type="CDD" id="cd07333">
    <property type="entry name" value="M48C_bepA_like"/>
    <property type="match status" value="1"/>
</dbReference>
<dbReference type="PANTHER" id="PTHR22726">
    <property type="entry name" value="METALLOENDOPEPTIDASE OMA1"/>
    <property type="match status" value="1"/>
</dbReference>
<dbReference type="KEGG" id="amr:AM1_F0101"/>
<dbReference type="GO" id="GO:0016020">
    <property type="term" value="C:membrane"/>
    <property type="evidence" value="ECO:0007669"/>
    <property type="project" value="TreeGrafter"/>
</dbReference>
<organism evidence="8 9">
    <name type="scientific">Acaryochloris marina (strain MBIC 11017)</name>
    <dbReference type="NCBI Taxonomy" id="329726"/>
    <lineage>
        <taxon>Bacteria</taxon>
        <taxon>Bacillati</taxon>
        <taxon>Cyanobacteriota</taxon>
        <taxon>Cyanophyceae</taxon>
        <taxon>Acaryochloridales</taxon>
        <taxon>Acaryochloridaceae</taxon>
        <taxon>Acaryochloris</taxon>
    </lineage>
</organism>
<comment type="similarity">
    <text evidence="6">Belongs to the peptidase M48 family.</text>
</comment>
<protein>
    <submittedName>
        <fullName evidence="8">Peptidase, M48 family</fullName>
    </submittedName>
</protein>
<name>A8ZQ81_ACAM1</name>
<keyword evidence="5 6" id="KW-0482">Metalloprotease</keyword>
<evidence type="ECO:0000256" key="4">
    <source>
        <dbReference type="ARBA" id="ARBA00022833"/>
    </source>
</evidence>
<evidence type="ECO:0000256" key="6">
    <source>
        <dbReference type="RuleBase" id="RU003983"/>
    </source>
</evidence>
<dbReference type="AlphaFoldDB" id="A8ZQ81"/>
<dbReference type="GO" id="GO:0046872">
    <property type="term" value="F:metal ion binding"/>
    <property type="evidence" value="ECO:0007669"/>
    <property type="project" value="UniProtKB-KW"/>
</dbReference>
<keyword evidence="8" id="KW-0614">Plasmid</keyword>
<keyword evidence="2" id="KW-0479">Metal-binding</keyword>
<reference evidence="8 9" key="1">
    <citation type="journal article" date="2008" name="Proc. Natl. Acad. Sci. U.S.A.">
        <title>Niche adaptation and genome expansion in the chlorophyll d-producing cyanobacterium Acaryochloris marina.</title>
        <authorList>
            <person name="Swingley W.D."/>
            <person name="Chen M."/>
            <person name="Cheung P.C."/>
            <person name="Conrad A.L."/>
            <person name="Dejesa L.C."/>
            <person name="Hao J."/>
            <person name="Honchak B.M."/>
            <person name="Karbach L.E."/>
            <person name="Kurdoglu A."/>
            <person name="Lahiri S."/>
            <person name="Mastrian S.D."/>
            <person name="Miyashita H."/>
            <person name="Page L."/>
            <person name="Ramakrishna P."/>
            <person name="Satoh S."/>
            <person name="Sattley W.M."/>
            <person name="Shimada Y."/>
            <person name="Taylor H.L."/>
            <person name="Tomo T."/>
            <person name="Tsuchiya T."/>
            <person name="Wang Z.T."/>
            <person name="Raymond J."/>
            <person name="Mimuro M."/>
            <person name="Blankenship R.E."/>
            <person name="Touchman J.W."/>
        </authorList>
    </citation>
    <scope>NUCLEOTIDE SEQUENCE [LARGE SCALE GENOMIC DNA]</scope>
    <source>
        <strain evidence="9">MBIC 11017</strain>
        <plasmid evidence="9">Plasmid pREB6</plasmid>
    </source>
</reference>
<proteinExistence type="inferred from homology"/>
<dbReference type="Proteomes" id="UP000000268">
    <property type="component" value="Plasmid pREB6"/>
</dbReference>
<dbReference type="GO" id="GO:0051603">
    <property type="term" value="P:proteolysis involved in protein catabolic process"/>
    <property type="evidence" value="ECO:0007669"/>
    <property type="project" value="TreeGrafter"/>
</dbReference>
<evidence type="ECO:0000256" key="3">
    <source>
        <dbReference type="ARBA" id="ARBA00022801"/>
    </source>
</evidence>
<accession>A8ZQ81</accession>
<sequence length="286" mass="31914">MKDAVSQLPISKRVVVATTLATSLAISTPNPAQAIPLRDLIFRGVQVIQLSNLSHQQERELGEQIHRNLQNQGMRLHQGRTLNRYVNRIGQRLVQAGAKRRKVVYRFQVVDDKRVNAYATMGGRVYVTTGLINAADNEAQLASVIGHEIGHIDRKHLVKQIRKTMVAQGLTTAITGSNRSQVANIGVNLLVSRPQSRSDEYEADREGLRLLRAADYATSAMPAFMQKLVSNRSTPTFLSTHPATPDRIERLEQYIQSGPKNVCDRNPDLRSCGLSESRYRQIVGSR</sequence>
<evidence type="ECO:0000313" key="8">
    <source>
        <dbReference type="EMBL" id="ABW33083.1"/>
    </source>
</evidence>
<dbReference type="InterPro" id="IPR051156">
    <property type="entry name" value="Mito/Outer_Membr_Metalloprot"/>
</dbReference>
<evidence type="ECO:0000259" key="7">
    <source>
        <dbReference type="Pfam" id="PF01435"/>
    </source>
</evidence>
<dbReference type="EMBL" id="CP000843">
    <property type="protein sequence ID" value="ABW33083.1"/>
    <property type="molecule type" value="Genomic_DNA"/>
</dbReference>
<dbReference type="HOGENOM" id="CLU_029002_5_2_3"/>
<dbReference type="Gene3D" id="3.30.2010.10">
    <property type="entry name" value="Metalloproteases ('zincins'), catalytic domain"/>
    <property type="match status" value="1"/>
</dbReference>
<keyword evidence="4 6" id="KW-0862">Zinc</keyword>
<dbReference type="PANTHER" id="PTHR22726:SF1">
    <property type="entry name" value="METALLOENDOPEPTIDASE OMA1, MITOCHONDRIAL"/>
    <property type="match status" value="1"/>
</dbReference>
<keyword evidence="3 6" id="KW-0378">Hydrolase</keyword>
<geneLocation type="plasmid" evidence="8 9">
    <name>pREB6</name>
</geneLocation>